<gene>
    <name evidence="2" type="ORF">METZ01_LOCUS349625</name>
</gene>
<dbReference type="NCBIfam" id="TIGR04366">
    <property type="entry name" value="cupin_WbuC"/>
    <property type="match status" value="1"/>
</dbReference>
<evidence type="ECO:0000259" key="1">
    <source>
        <dbReference type="Pfam" id="PF19480"/>
    </source>
</evidence>
<dbReference type="InterPro" id="IPR046058">
    <property type="entry name" value="WbuC_cupin"/>
</dbReference>
<feature type="non-terminal residue" evidence="2">
    <location>
        <position position="1"/>
    </location>
</feature>
<dbReference type="AlphaFoldDB" id="A0A382RJI6"/>
<dbReference type="InterPro" id="IPR011051">
    <property type="entry name" value="RmlC_Cupin_sf"/>
</dbReference>
<reference evidence="2" key="1">
    <citation type="submission" date="2018-05" db="EMBL/GenBank/DDBJ databases">
        <authorList>
            <person name="Lanie J.A."/>
            <person name="Ng W.-L."/>
            <person name="Kazmierczak K.M."/>
            <person name="Andrzejewski T.M."/>
            <person name="Davidsen T.M."/>
            <person name="Wayne K.J."/>
            <person name="Tettelin H."/>
            <person name="Glass J.I."/>
            <person name="Rusch D."/>
            <person name="Podicherti R."/>
            <person name="Tsui H.-C.T."/>
            <person name="Winkler M.E."/>
        </authorList>
    </citation>
    <scope>NUCLEOTIDE SEQUENCE</scope>
</reference>
<name>A0A382RJI6_9ZZZZ</name>
<dbReference type="InterPro" id="IPR027565">
    <property type="entry name" value="Cupin_WbuC"/>
</dbReference>
<dbReference type="SUPFAM" id="SSF51182">
    <property type="entry name" value="RmlC-like cupins"/>
    <property type="match status" value="1"/>
</dbReference>
<organism evidence="2">
    <name type="scientific">marine metagenome</name>
    <dbReference type="NCBI Taxonomy" id="408172"/>
    <lineage>
        <taxon>unclassified sequences</taxon>
        <taxon>metagenomes</taxon>
        <taxon>ecological metagenomes</taxon>
    </lineage>
</organism>
<accession>A0A382RJI6</accession>
<evidence type="ECO:0000313" key="2">
    <source>
        <dbReference type="EMBL" id="SVC96771.1"/>
    </source>
</evidence>
<dbReference type="EMBL" id="UINC01121536">
    <property type="protein sequence ID" value="SVC96771.1"/>
    <property type="molecule type" value="Genomic_DNA"/>
</dbReference>
<feature type="domain" description="Cupin fold metalloprotein WbuC cupin" evidence="1">
    <location>
        <begin position="23"/>
        <end position="100"/>
    </location>
</feature>
<sequence length="181" mass="20911">VNLKKINPEVFFATDRIVTVEKGDLDFLDKQAENSSRRRARICTHRSVDDKLHEMTVTLKKDCYLIPEKHIVKVESYHIIEGMADVVIFDKDGNITDVVEIGDYSSGRPFYFRLSEPSFYHTLIIRTNKLVYHETATGPFQKSDTLVAPWAPGVDDIAEQLIYMSELENRVEKFVNNENKK</sequence>
<proteinExistence type="predicted"/>
<dbReference type="Pfam" id="PF19480">
    <property type="entry name" value="DUF6016"/>
    <property type="match status" value="1"/>
</dbReference>
<protein>
    <recommendedName>
        <fullName evidence="1">Cupin fold metalloprotein WbuC cupin domain-containing protein</fullName>
    </recommendedName>
</protein>